<gene>
    <name evidence="2" type="ORF">GJW-30_1_01701</name>
</gene>
<accession>A0A0S3PTG5</accession>
<keyword evidence="3" id="KW-1185">Reference proteome</keyword>
<dbReference type="RefSeq" id="WP_096354191.1">
    <property type="nucleotide sequence ID" value="NZ_AP014946.1"/>
</dbReference>
<protein>
    <recommendedName>
        <fullName evidence="4">Invasion associated locus B (IalB) protein</fullName>
    </recommendedName>
</protein>
<name>A0A0S3PTG5_9BRAD</name>
<dbReference type="EMBL" id="AP014946">
    <property type="protein sequence ID" value="BAT59171.1"/>
    <property type="molecule type" value="Genomic_DNA"/>
</dbReference>
<dbReference type="AlphaFoldDB" id="A0A0S3PTG5"/>
<evidence type="ECO:0008006" key="4">
    <source>
        <dbReference type="Google" id="ProtNLM"/>
    </source>
</evidence>
<dbReference type="KEGG" id="vgo:GJW-30_1_01701"/>
<feature type="signal peptide" evidence="1">
    <location>
        <begin position="1"/>
        <end position="24"/>
    </location>
</feature>
<evidence type="ECO:0000313" key="2">
    <source>
        <dbReference type="EMBL" id="BAT59171.1"/>
    </source>
</evidence>
<evidence type="ECO:0000313" key="3">
    <source>
        <dbReference type="Proteomes" id="UP000236884"/>
    </source>
</evidence>
<sequence>MFTSRQFRFVATLAATCTALTAAAAAQETDTGHWKIQSVAARPSDQPFNVAFLEGDGWNDGRRARLAVYCPTGQFGRGATISMVLGKNVYRDRVWVRYSVDNNRSVLQDIRLAGFRAVVLSGKRFEEELAQGKTLNVELGIPGEATLRYAFDIAGSGNMMSALDCAGSQSAQETTATVPDAALKSRKR</sequence>
<proteinExistence type="predicted"/>
<organism evidence="2 3">
    <name type="scientific">Variibacter gotjawalensis</name>
    <dbReference type="NCBI Taxonomy" id="1333996"/>
    <lineage>
        <taxon>Bacteria</taxon>
        <taxon>Pseudomonadati</taxon>
        <taxon>Pseudomonadota</taxon>
        <taxon>Alphaproteobacteria</taxon>
        <taxon>Hyphomicrobiales</taxon>
        <taxon>Nitrobacteraceae</taxon>
        <taxon>Variibacter</taxon>
    </lineage>
</organism>
<reference evidence="2 3" key="1">
    <citation type="submission" date="2015-08" db="EMBL/GenBank/DDBJ databases">
        <title>Investigation of the bacterial diversity of lava forest soil.</title>
        <authorList>
            <person name="Lee J.S."/>
        </authorList>
    </citation>
    <scope>NUCLEOTIDE SEQUENCE [LARGE SCALE GENOMIC DNA]</scope>
    <source>
        <strain evidence="2 3">GJW-30</strain>
    </source>
</reference>
<dbReference type="Proteomes" id="UP000236884">
    <property type="component" value="Chromosome"/>
</dbReference>
<keyword evidence="1" id="KW-0732">Signal</keyword>
<feature type="chain" id="PRO_5006615719" description="Invasion associated locus B (IalB) protein" evidence="1">
    <location>
        <begin position="25"/>
        <end position="188"/>
    </location>
</feature>
<evidence type="ECO:0000256" key="1">
    <source>
        <dbReference type="SAM" id="SignalP"/>
    </source>
</evidence>